<accession>A0AAV4DKZ7</accession>
<reference evidence="4 5" key="1">
    <citation type="journal article" date="2021" name="Elife">
        <title>Chloroplast acquisition without the gene transfer in kleptoplastic sea slugs, Plakobranchus ocellatus.</title>
        <authorList>
            <person name="Maeda T."/>
            <person name="Takahashi S."/>
            <person name="Yoshida T."/>
            <person name="Shimamura S."/>
            <person name="Takaki Y."/>
            <person name="Nagai Y."/>
            <person name="Toyoda A."/>
            <person name="Suzuki Y."/>
            <person name="Arimoto A."/>
            <person name="Ishii H."/>
            <person name="Satoh N."/>
            <person name="Nishiyama T."/>
            <person name="Hasebe M."/>
            <person name="Maruyama T."/>
            <person name="Minagawa J."/>
            <person name="Obokata J."/>
            <person name="Shigenobu S."/>
        </authorList>
    </citation>
    <scope>NUCLEOTIDE SEQUENCE [LARGE SCALE GENOMIC DNA]</scope>
</reference>
<sequence>MLKEVSKAVEVFHKIAFKHLEAKHLISDSQVRAFLSIFTELLVVRYEKFWFPDEPDRASGYRCIRVNRQSIDPVVAESLRKAGIPKDKHKQIISSDVTVWVDPGVVSMRIGEDGSVGQEVLDEQLYAKNLAKRGNSSKPKDAEEDEGICSRSPSPPDTPSSSSSADSSTPSRHLGSLKKLPPPPPQEYNPYNMSAQVCNASRGVALRQGMSSPHPNHLQPQHRTMSPPTNIYSAPPSATQQRLCRPVMPQGSGLVAPQSSSGAGMYRTNGHIPISASPFPSARRNVFGENGGMSHQDSFGKMVPRDFAMAMNFQGNPPRNYMDIPVMA</sequence>
<feature type="region of interest" description="Disordered" evidence="2">
    <location>
        <begin position="132"/>
        <end position="192"/>
    </location>
</feature>
<gene>
    <name evidence="4" type="ORF">PoB_007145700</name>
</gene>
<dbReference type="PANTHER" id="PTHR22978:SF22">
    <property type="entry name" value="BTG FAMILY PROTEIN"/>
    <property type="match status" value="1"/>
</dbReference>
<dbReference type="GO" id="GO:0005737">
    <property type="term" value="C:cytoplasm"/>
    <property type="evidence" value="ECO:0007669"/>
    <property type="project" value="TreeGrafter"/>
</dbReference>
<dbReference type="InterPro" id="IPR002087">
    <property type="entry name" value="Anti_prolifrtn"/>
</dbReference>
<comment type="caution">
    <text evidence="4">The sequence shown here is derived from an EMBL/GenBank/DDBJ whole genome shotgun (WGS) entry which is preliminary data.</text>
</comment>
<organism evidence="4 5">
    <name type="scientific">Plakobranchus ocellatus</name>
    <dbReference type="NCBI Taxonomy" id="259542"/>
    <lineage>
        <taxon>Eukaryota</taxon>
        <taxon>Metazoa</taxon>
        <taxon>Spiralia</taxon>
        <taxon>Lophotrochozoa</taxon>
        <taxon>Mollusca</taxon>
        <taxon>Gastropoda</taxon>
        <taxon>Heterobranchia</taxon>
        <taxon>Euthyneura</taxon>
        <taxon>Panpulmonata</taxon>
        <taxon>Sacoglossa</taxon>
        <taxon>Placobranchoidea</taxon>
        <taxon>Plakobranchidae</taxon>
        <taxon>Plakobranchus</taxon>
    </lineage>
</organism>
<dbReference type="InterPro" id="IPR036054">
    <property type="entry name" value="BTG-like_sf"/>
</dbReference>
<feature type="compositionally biased region" description="Low complexity" evidence="2">
    <location>
        <begin position="159"/>
        <end position="172"/>
    </location>
</feature>
<dbReference type="Proteomes" id="UP000735302">
    <property type="component" value="Unassembled WGS sequence"/>
</dbReference>
<name>A0AAV4DKZ7_9GAST</name>
<dbReference type="PRINTS" id="PR00310">
    <property type="entry name" value="ANTIPRLFBTG1"/>
</dbReference>
<proteinExistence type="inferred from homology"/>
<dbReference type="EMBL" id="BLXT01007988">
    <property type="protein sequence ID" value="GFO44952.1"/>
    <property type="molecule type" value="Genomic_DNA"/>
</dbReference>
<dbReference type="PANTHER" id="PTHR22978">
    <property type="entry name" value="B-CELL TRANSLOCATION GENE"/>
    <property type="match status" value="1"/>
</dbReference>
<dbReference type="Gene3D" id="3.90.640.90">
    <property type="entry name" value="Anti-proliferative protein, N-terminal domain"/>
    <property type="match status" value="1"/>
</dbReference>
<comment type="similarity">
    <text evidence="1">Belongs to the BTG family.</text>
</comment>
<feature type="domain" description="Anti-proliferative protein" evidence="3">
    <location>
        <begin position="1"/>
        <end position="113"/>
    </location>
</feature>
<dbReference type="GO" id="GO:0005634">
    <property type="term" value="C:nucleus"/>
    <property type="evidence" value="ECO:0007669"/>
    <property type="project" value="TreeGrafter"/>
</dbReference>
<evidence type="ECO:0000256" key="1">
    <source>
        <dbReference type="ARBA" id="ARBA00007989"/>
    </source>
</evidence>
<evidence type="ECO:0000259" key="3">
    <source>
        <dbReference type="SMART" id="SM00099"/>
    </source>
</evidence>
<dbReference type="InterPro" id="IPR033332">
    <property type="entry name" value="BTG"/>
</dbReference>
<evidence type="ECO:0000313" key="5">
    <source>
        <dbReference type="Proteomes" id="UP000735302"/>
    </source>
</evidence>
<dbReference type="SMART" id="SM00099">
    <property type="entry name" value="btg1"/>
    <property type="match status" value="1"/>
</dbReference>
<dbReference type="Pfam" id="PF07742">
    <property type="entry name" value="BTG"/>
    <property type="match status" value="1"/>
</dbReference>
<evidence type="ECO:0000313" key="4">
    <source>
        <dbReference type="EMBL" id="GFO44952.1"/>
    </source>
</evidence>
<dbReference type="SUPFAM" id="SSF160696">
    <property type="entry name" value="BTG domain-like"/>
    <property type="match status" value="1"/>
</dbReference>
<protein>
    <submittedName>
        <fullName evidence="4">Protein btg1</fullName>
    </submittedName>
</protein>
<dbReference type="AlphaFoldDB" id="A0AAV4DKZ7"/>
<keyword evidence="5" id="KW-1185">Reference proteome</keyword>
<evidence type="ECO:0000256" key="2">
    <source>
        <dbReference type="SAM" id="MobiDB-lite"/>
    </source>
</evidence>